<dbReference type="Gene3D" id="1.20.120.330">
    <property type="entry name" value="Nucleotidyltransferases domain 2"/>
    <property type="match status" value="1"/>
</dbReference>
<dbReference type="PANTHER" id="PTHR36565:SF1">
    <property type="entry name" value="UPF0332 PROTEIN TM_1000"/>
    <property type="match status" value="1"/>
</dbReference>
<feature type="domain" description="HEPN" evidence="2">
    <location>
        <begin position="12"/>
        <end position="126"/>
    </location>
</feature>
<accession>A5GAJ5</accession>
<keyword evidence="4" id="KW-1185">Reference proteome</keyword>
<evidence type="ECO:0000256" key="1">
    <source>
        <dbReference type="ARBA" id="ARBA00038248"/>
    </source>
</evidence>
<evidence type="ECO:0000259" key="2">
    <source>
        <dbReference type="Pfam" id="PF05168"/>
    </source>
</evidence>
<dbReference type="InterPro" id="IPR052226">
    <property type="entry name" value="UPF0332_toxin"/>
</dbReference>
<dbReference type="KEGG" id="gur:Gura_1199"/>
<dbReference type="InterPro" id="IPR007842">
    <property type="entry name" value="HEPN_dom"/>
</dbReference>
<name>A5GAJ5_GEOUR</name>
<dbReference type="HOGENOM" id="CLU_151247_3_0_7"/>
<dbReference type="Proteomes" id="UP000006695">
    <property type="component" value="Chromosome"/>
</dbReference>
<dbReference type="Pfam" id="PF05168">
    <property type="entry name" value="HEPN"/>
    <property type="match status" value="1"/>
</dbReference>
<organism evidence="3 4">
    <name type="scientific">Geotalea uraniireducens (strain Rf4)</name>
    <name type="common">Geobacter uraniireducens</name>
    <dbReference type="NCBI Taxonomy" id="351605"/>
    <lineage>
        <taxon>Bacteria</taxon>
        <taxon>Pseudomonadati</taxon>
        <taxon>Thermodesulfobacteriota</taxon>
        <taxon>Desulfuromonadia</taxon>
        <taxon>Geobacterales</taxon>
        <taxon>Geobacteraceae</taxon>
        <taxon>Geotalea</taxon>
    </lineage>
</organism>
<protein>
    <submittedName>
        <fullName evidence="3">HEPN domain protein</fullName>
    </submittedName>
</protein>
<evidence type="ECO:0000313" key="3">
    <source>
        <dbReference type="EMBL" id="ABQ25403.1"/>
    </source>
</evidence>
<proteinExistence type="inferred from homology"/>
<dbReference type="EMBL" id="CP000698">
    <property type="protein sequence ID" value="ABQ25403.1"/>
    <property type="molecule type" value="Genomic_DNA"/>
</dbReference>
<evidence type="ECO:0000313" key="4">
    <source>
        <dbReference type="Proteomes" id="UP000006695"/>
    </source>
</evidence>
<dbReference type="PANTHER" id="PTHR36565">
    <property type="entry name" value="UPF0332 PROTEIN TM_1000"/>
    <property type="match status" value="1"/>
</dbReference>
<reference evidence="3 4" key="1">
    <citation type="submission" date="2007-05" db="EMBL/GenBank/DDBJ databases">
        <title>Complete sequence of Geobacter uraniireducens Rf4.</title>
        <authorList>
            <consortium name="US DOE Joint Genome Institute"/>
            <person name="Copeland A."/>
            <person name="Lucas S."/>
            <person name="Lapidus A."/>
            <person name="Barry K."/>
            <person name="Detter J.C."/>
            <person name="Glavina del Rio T."/>
            <person name="Hammon N."/>
            <person name="Israni S."/>
            <person name="Dalin E."/>
            <person name="Tice H."/>
            <person name="Pitluck S."/>
            <person name="Chertkov O."/>
            <person name="Brettin T."/>
            <person name="Bruce D."/>
            <person name="Han C."/>
            <person name="Schmutz J."/>
            <person name="Larimer F."/>
            <person name="Land M."/>
            <person name="Hauser L."/>
            <person name="Kyrpides N."/>
            <person name="Mikhailova N."/>
            <person name="Shelobolina E."/>
            <person name="Aklujkar M."/>
            <person name="Lovley D."/>
            <person name="Richardson P."/>
        </authorList>
    </citation>
    <scope>NUCLEOTIDE SEQUENCE [LARGE SCALE GENOMIC DNA]</scope>
    <source>
        <strain evidence="3 4">Rf4</strain>
    </source>
</reference>
<comment type="similarity">
    <text evidence="1">Belongs to the UPF0332 family.</text>
</comment>
<sequence length="131" mass="14636">MSDASLTDNPISFLLQRGNDSLKSAEALIELDLTLDGLSRAYYAALHYARALLLSIDVVPKSHKGALTLFSLHFIKSGIIPKEIGVIFSILQKIREDSDYEIGTYYDKNEALRLLDDTRLFCTTVAEVLKK</sequence>
<dbReference type="RefSeq" id="WP_011938125.1">
    <property type="nucleotide sequence ID" value="NC_009483.1"/>
</dbReference>
<dbReference type="STRING" id="351605.Gura_1199"/>
<gene>
    <name evidence="3" type="ordered locus">Gura_1199</name>
</gene>
<dbReference type="AlphaFoldDB" id="A5GAJ5"/>